<evidence type="ECO:0000256" key="6">
    <source>
        <dbReference type="ARBA" id="ARBA00023136"/>
    </source>
</evidence>
<feature type="transmembrane region" description="Helical" evidence="7">
    <location>
        <begin position="43"/>
        <end position="67"/>
    </location>
</feature>
<dbReference type="GO" id="GO:0009755">
    <property type="term" value="P:hormone-mediated signaling pathway"/>
    <property type="evidence" value="ECO:0007669"/>
    <property type="project" value="TreeGrafter"/>
</dbReference>
<sequence length="155" mass="16930">MGRLTALPLEKRISDGYSICCFLNENVGCFTPPSPFANCDGIFYSWVLRISVWVVSVVAIAINLMVLGGRCKPTRRQDPTAVKPTENVFLVNLAVADFLMGVYLLAIAIADAWFGADYFLHSEKWRLGTVCGIIGIIGVLSSVVSLLDLTIKTID</sequence>
<keyword evidence="2" id="KW-0433">Leucine-rich repeat</keyword>
<organism evidence="9 10">
    <name type="scientific">Holothuria leucospilota</name>
    <name type="common">Black long sea cucumber</name>
    <name type="synonym">Mertensiothuria leucospilota</name>
    <dbReference type="NCBI Taxonomy" id="206669"/>
    <lineage>
        <taxon>Eukaryota</taxon>
        <taxon>Metazoa</taxon>
        <taxon>Echinodermata</taxon>
        <taxon>Eleutherozoa</taxon>
        <taxon>Echinozoa</taxon>
        <taxon>Holothuroidea</taxon>
        <taxon>Aspidochirotacea</taxon>
        <taxon>Aspidochirotida</taxon>
        <taxon>Holothuriidae</taxon>
        <taxon>Holothuria</taxon>
    </lineage>
</organism>
<dbReference type="PROSITE" id="PS50262">
    <property type="entry name" value="G_PROTEIN_RECEP_F1_2"/>
    <property type="match status" value="1"/>
</dbReference>
<evidence type="ECO:0000313" key="10">
    <source>
        <dbReference type="Proteomes" id="UP001152320"/>
    </source>
</evidence>
<dbReference type="GO" id="GO:0007189">
    <property type="term" value="P:adenylate cyclase-activating G protein-coupled receptor signaling pathway"/>
    <property type="evidence" value="ECO:0007669"/>
    <property type="project" value="TreeGrafter"/>
</dbReference>
<dbReference type="GO" id="GO:0005886">
    <property type="term" value="C:plasma membrane"/>
    <property type="evidence" value="ECO:0007669"/>
    <property type="project" value="TreeGrafter"/>
</dbReference>
<feature type="transmembrane region" description="Helical" evidence="7">
    <location>
        <begin position="88"/>
        <end position="113"/>
    </location>
</feature>
<dbReference type="GO" id="GO:0008528">
    <property type="term" value="F:G protein-coupled peptide receptor activity"/>
    <property type="evidence" value="ECO:0007669"/>
    <property type="project" value="TreeGrafter"/>
</dbReference>
<comment type="caution">
    <text evidence="9">The sequence shown here is derived from an EMBL/GenBank/DDBJ whole genome shotgun (WGS) entry which is preliminary data.</text>
</comment>
<reference evidence="9" key="1">
    <citation type="submission" date="2021-10" db="EMBL/GenBank/DDBJ databases">
        <title>Tropical sea cucumber genome reveals ecological adaptation and Cuvierian tubules defense mechanism.</title>
        <authorList>
            <person name="Chen T."/>
        </authorList>
    </citation>
    <scope>NUCLEOTIDE SEQUENCE</scope>
    <source>
        <strain evidence="9">Nanhai2018</strain>
        <tissue evidence="9">Muscle</tissue>
    </source>
</reference>
<evidence type="ECO:0000313" key="9">
    <source>
        <dbReference type="EMBL" id="KAJ8025211.1"/>
    </source>
</evidence>
<evidence type="ECO:0000256" key="4">
    <source>
        <dbReference type="ARBA" id="ARBA00022737"/>
    </source>
</evidence>
<keyword evidence="6 7" id="KW-0472">Membrane</keyword>
<keyword evidence="4" id="KW-0677">Repeat</keyword>
<dbReference type="Proteomes" id="UP001152320">
    <property type="component" value="Chromosome 18"/>
</dbReference>
<accession>A0A9Q0YPB3</accession>
<dbReference type="InterPro" id="IPR017452">
    <property type="entry name" value="GPCR_Rhodpsn_7TM"/>
</dbReference>
<dbReference type="AlphaFoldDB" id="A0A9Q0YPB3"/>
<dbReference type="OrthoDB" id="5981530at2759"/>
<dbReference type="SUPFAM" id="SSF81321">
    <property type="entry name" value="Family A G protein-coupled receptor-like"/>
    <property type="match status" value="1"/>
</dbReference>
<evidence type="ECO:0000256" key="3">
    <source>
        <dbReference type="ARBA" id="ARBA00022692"/>
    </source>
</evidence>
<gene>
    <name evidence="9" type="ORF">HOLleu_35354</name>
</gene>
<dbReference type="EMBL" id="JAIZAY010000018">
    <property type="protein sequence ID" value="KAJ8025211.1"/>
    <property type="molecule type" value="Genomic_DNA"/>
</dbReference>
<keyword evidence="10" id="KW-1185">Reference proteome</keyword>
<feature type="domain" description="G-protein coupled receptors family 1 profile" evidence="8">
    <location>
        <begin position="62"/>
        <end position="155"/>
    </location>
</feature>
<evidence type="ECO:0000259" key="8">
    <source>
        <dbReference type="PROSITE" id="PS50262"/>
    </source>
</evidence>
<evidence type="ECO:0000256" key="1">
    <source>
        <dbReference type="ARBA" id="ARBA00004370"/>
    </source>
</evidence>
<name>A0A9Q0YPB3_HOLLE</name>
<feature type="transmembrane region" description="Helical" evidence="7">
    <location>
        <begin position="125"/>
        <end position="147"/>
    </location>
</feature>
<dbReference type="PRINTS" id="PR00237">
    <property type="entry name" value="GPCRRHODOPSN"/>
</dbReference>
<protein>
    <recommendedName>
        <fullName evidence="8">G-protein coupled receptors family 1 profile domain-containing protein</fullName>
    </recommendedName>
</protein>
<dbReference type="PANTHER" id="PTHR24372:SF77">
    <property type="entry name" value="G-PROTEIN COUPLED RECEPTORS FAMILY 1 PROFILE DOMAIN-CONTAINING PROTEIN"/>
    <property type="match status" value="1"/>
</dbReference>
<evidence type="ECO:0000256" key="7">
    <source>
        <dbReference type="SAM" id="Phobius"/>
    </source>
</evidence>
<evidence type="ECO:0000256" key="5">
    <source>
        <dbReference type="ARBA" id="ARBA00022989"/>
    </source>
</evidence>
<dbReference type="InterPro" id="IPR000276">
    <property type="entry name" value="GPCR_Rhodpsn"/>
</dbReference>
<dbReference type="PANTHER" id="PTHR24372">
    <property type="entry name" value="GLYCOPROTEIN HORMONE RECEPTOR"/>
    <property type="match status" value="1"/>
</dbReference>
<dbReference type="Gene3D" id="1.20.1070.10">
    <property type="entry name" value="Rhodopsin 7-helix transmembrane proteins"/>
    <property type="match status" value="1"/>
</dbReference>
<evidence type="ECO:0000256" key="2">
    <source>
        <dbReference type="ARBA" id="ARBA00022614"/>
    </source>
</evidence>
<proteinExistence type="predicted"/>
<keyword evidence="3 7" id="KW-0812">Transmembrane</keyword>
<comment type="subcellular location">
    <subcellularLocation>
        <location evidence="1">Membrane</location>
    </subcellularLocation>
</comment>
<keyword evidence="5 7" id="KW-1133">Transmembrane helix</keyword>